<dbReference type="Pfam" id="PF10678">
    <property type="entry name" value="DUF2492"/>
    <property type="match status" value="1"/>
</dbReference>
<protein>
    <submittedName>
        <fullName evidence="1">YecH family metal-binding protein</fullName>
    </submittedName>
</protein>
<accession>A0ABV8CMD6</accession>
<dbReference type="InterPro" id="IPR019620">
    <property type="entry name" value="Metal-bd_prot_put"/>
</dbReference>
<dbReference type="EMBL" id="JBHSAF010000007">
    <property type="protein sequence ID" value="MFC3913362.1"/>
    <property type="molecule type" value="Genomic_DNA"/>
</dbReference>
<evidence type="ECO:0000313" key="1">
    <source>
        <dbReference type="EMBL" id="MFC3913362.1"/>
    </source>
</evidence>
<reference evidence="2" key="1">
    <citation type="journal article" date="2019" name="Int. J. Syst. Evol. Microbiol.">
        <title>The Global Catalogue of Microorganisms (GCM) 10K type strain sequencing project: providing services to taxonomists for standard genome sequencing and annotation.</title>
        <authorList>
            <consortium name="The Broad Institute Genomics Platform"/>
            <consortium name="The Broad Institute Genome Sequencing Center for Infectious Disease"/>
            <person name="Wu L."/>
            <person name="Ma J."/>
        </authorList>
    </citation>
    <scope>NUCLEOTIDE SEQUENCE [LARGE SCALE GENOMIC DNA]</scope>
    <source>
        <strain evidence="2">CCUG 54939</strain>
    </source>
</reference>
<comment type="caution">
    <text evidence="1">The sequence shown here is derived from an EMBL/GenBank/DDBJ whole genome shotgun (WGS) entry which is preliminary data.</text>
</comment>
<evidence type="ECO:0000313" key="2">
    <source>
        <dbReference type="Proteomes" id="UP001595692"/>
    </source>
</evidence>
<gene>
    <name evidence="1" type="ORF">ACFOSS_07795</name>
</gene>
<proteinExistence type="predicted"/>
<dbReference type="NCBIfam" id="TIGR03853">
    <property type="entry name" value="matur_matur"/>
    <property type="match status" value="1"/>
</dbReference>
<organism evidence="1 2">
    <name type="scientific">Pseudaeromonas sharmana</name>
    <dbReference type="NCBI Taxonomy" id="328412"/>
    <lineage>
        <taxon>Bacteria</taxon>
        <taxon>Pseudomonadati</taxon>
        <taxon>Pseudomonadota</taxon>
        <taxon>Gammaproteobacteria</taxon>
        <taxon>Aeromonadales</taxon>
        <taxon>Aeromonadaceae</taxon>
        <taxon>Pseudaeromonas</taxon>
    </lineage>
</organism>
<dbReference type="Proteomes" id="UP001595692">
    <property type="component" value="Unassembled WGS sequence"/>
</dbReference>
<name>A0ABV8CMD6_9GAMM</name>
<keyword evidence="2" id="KW-1185">Reference proteome</keyword>
<sequence>MQESIHGHEVMHMMLELGGSFTAESLKQAIHTRFGEQARFHTCSADNMDAEALIQFLKAKGKFVEAADGFNTEASRICQH</sequence>
<dbReference type="RefSeq" id="WP_377151654.1">
    <property type="nucleotide sequence ID" value="NZ_JBHSAF010000007.1"/>
</dbReference>